<feature type="region of interest" description="Disordered" evidence="11">
    <location>
        <begin position="203"/>
        <end position="239"/>
    </location>
</feature>
<dbReference type="SMART" id="SM00401">
    <property type="entry name" value="ZnF_GATA"/>
    <property type="match status" value="1"/>
</dbReference>
<keyword evidence="3 10" id="KW-0863">Zinc-finger</keyword>
<evidence type="ECO:0000256" key="9">
    <source>
        <dbReference type="ARBA" id="ARBA00023242"/>
    </source>
</evidence>
<evidence type="ECO:0000256" key="7">
    <source>
        <dbReference type="ARBA" id="ARBA00023159"/>
    </source>
</evidence>
<keyword evidence="6" id="KW-0238">DNA-binding</keyword>
<dbReference type="SUPFAM" id="SSF57716">
    <property type="entry name" value="Glucocorticoid receptor-like (DNA-binding domain)"/>
    <property type="match status" value="1"/>
</dbReference>
<evidence type="ECO:0000256" key="3">
    <source>
        <dbReference type="ARBA" id="ARBA00022771"/>
    </source>
</evidence>
<dbReference type="GO" id="GO:0043565">
    <property type="term" value="F:sequence-specific DNA binding"/>
    <property type="evidence" value="ECO:0007669"/>
    <property type="project" value="InterPro"/>
</dbReference>
<evidence type="ECO:0000256" key="1">
    <source>
        <dbReference type="ARBA" id="ARBA00005694"/>
    </source>
</evidence>
<dbReference type="CDD" id="cd00202">
    <property type="entry name" value="ZnF_GATA"/>
    <property type="match status" value="1"/>
</dbReference>
<protein>
    <recommendedName>
        <fullName evidence="12">GATA-type domain-containing protein</fullName>
    </recommendedName>
</protein>
<evidence type="ECO:0000256" key="8">
    <source>
        <dbReference type="ARBA" id="ARBA00023163"/>
    </source>
</evidence>
<sequence length="371" mass="40656">MLYRTHHLPLFRQFPSITSSPLSLLSSPFQVQGEMECVEAALKTSIRTELTMKSSPQAFLEDIWAVNVHNGASCDDFFVDELLDFPNEEGFTEEEEEEKTFPVSVSPKQESPRNEKNGDHSTNFSAKEESLPVPASELGVPADDLASLEWLSNFVEDSNSEYSTPFPAGILLAKAKSEDNPESAKLLTEPCFKTPFPAKARSKRARTAVRVWSSGSPSLTTDSSSSPTTSSSSSSTSSPWLICVNPGSKLEPAEPFCSEKPPEKKYKKKPALEAATAGCGAQQQPRRCSHCGVPKTPQWRTGPLGAKTLCNACGVRYKSGRLLPEYRPACSPTFSSELHSNHHRKVLEMRKQKEISGQVEPGFPPLAMPGF</sequence>
<feature type="domain" description="GATA-type" evidence="12">
    <location>
        <begin position="282"/>
        <end position="318"/>
    </location>
</feature>
<evidence type="ECO:0000256" key="4">
    <source>
        <dbReference type="ARBA" id="ARBA00022833"/>
    </source>
</evidence>
<evidence type="ECO:0000256" key="2">
    <source>
        <dbReference type="ARBA" id="ARBA00022723"/>
    </source>
</evidence>
<dbReference type="PANTHER" id="PTHR45658">
    <property type="entry name" value="GATA TRANSCRIPTION FACTOR"/>
    <property type="match status" value="1"/>
</dbReference>
<gene>
    <name evidence="13" type="ORF">K2173_023455</name>
</gene>
<evidence type="ECO:0000256" key="5">
    <source>
        <dbReference type="ARBA" id="ARBA00023015"/>
    </source>
</evidence>
<keyword evidence="5" id="KW-0805">Transcription regulation</keyword>
<dbReference type="Gene3D" id="3.30.50.10">
    <property type="entry name" value="Erythroid Transcription Factor GATA-1, subunit A"/>
    <property type="match status" value="1"/>
</dbReference>
<keyword evidence="8" id="KW-0804">Transcription</keyword>
<evidence type="ECO:0000256" key="11">
    <source>
        <dbReference type="SAM" id="MobiDB-lite"/>
    </source>
</evidence>
<keyword evidence="2" id="KW-0479">Metal-binding</keyword>
<dbReference type="InterPro" id="IPR013088">
    <property type="entry name" value="Znf_NHR/GATA"/>
</dbReference>
<proteinExistence type="inferred from homology"/>
<dbReference type="PROSITE" id="PS50114">
    <property type="entry name" value="GATA_ZN_FINGER_2"/>
    <property type="match status" value="1"/>
</dbReference>
<evidence type="ECO:0000313" key="14">
    <source>
        <dbReference type="Proteomes" id="UP001159364"/>
    </source>
</evidence>
<keyword evidence="14" id="KW-1185">Reference proteome</keyword>
<dbReference type="Pfam" id="PF00320">
    <property type="entry name" value="GATA"/>
    <property type="match status" value="1"/>
</dbReference>
<comment type="similarity">
    <text evidence="1">Belongs to the type IV zinc-finger family. Class A subfamily.</text>
</comment>
<dbReference type="InterPro" id="IPR000679">
    <property type="entry name" value="Znf_GATA"/>
</dbReference>
<comment type="caution">
    <text evidence="13">The sequence shown here is derived from an EMBL/GenBank/DDBJ whole genome shotgun (WGS) entry which is preliminary data.</text>
</comment>
<dbReference type="FunFam" id="3.30.50.10:FF:000018">
    <property type="entry name" value="GATA transcription factor"/>
    <property type="match status" value="1"/>
</dbReference>
<organism evidence="13 14">
    <name type="scientific">Erythroxylum novogranatense</name>
    <dbReference type="NCBI Taxonomy" id="1862640"/>
    <lineage>
        <taxon>Eukaryota</taxon>
        <taxon>Viridiplantae</taxon>
        <taxon>Streptophyta</taxon>
        <taxon>Embryophyta</taxon>
        <taxon>Tracheophyta</taxon>
        <taxon>Spermatophyta</taxon>
        <taxon>Magnoliopsida</taxon>
        <taxon>eudicotyledons</taxon>
        <taxon>Gunneridae</taxon>
        <taxon>Pentapetalae</taxon>
        <taxon>rosids</taxon>
        <taxon>fabids</taxon>
        <taxon>Malpighiales</taxon>
        <taxon>Erythroxylaceae</taxon>
        <taxon>Erythroxylum</taxon>
    </lineage>
</organism>
<evidence type="ECO:0000259" key="12">
    <source>
        <dbReference type="PROSITE" id="PS50114"/>
    </source>
</evidence>
<dbReference type="AlphaFoldDB" id="A0AAV8TVZ2"/>
<keyword evidence="9" id="KW-0539">Nucleus</keyword>
<dbReference type="PROSITE" id="PS00344">
    <property type="entry name" value="GATA_ZN_FINGER_1"/>
    <property type="match status" value="1"/>
</dbReference>
<keyword evidence="7" id="KW-0010">Activator</keyword>
<dbReference type="GO" id="GO:0006355">
    <property type="term" value="P:regulation of DNA-templated transcription"/>
    <property type="evidence" value="ECO:0007669"/>
    <property type="project" value="InterPro"/>
</dbReference>
<dbReference type="GO" id="GO:0030154">
    <property type="term" value="P:cell differentiation"/>
    <property type="evidence" value="ECO:0007669"/>
    <property type="project" value="TreeGrafter"/>
</dbReference>
<feature type="compositionally biased region" description="Basic and acidic residues" evidence="11">
    <location>
        <begin position="110"/>
        <end position="119"/>
    </location>
</feature>
<dbReference type="EMBL" id="JAIWQS010000003">
    <property type="protein sequence ID" value="KAJ8771130.1"/>
    <property type="molecule type" value="Genomic_DNA"/>
</dbReference>
<feature type="compositionally biased region" description="Low complexity" evidence="11">
    <location>
        <begin position="213"/>
        <end position="239"/>
    </location>
</feature>
<keyword evidence="4" id="KW-0862">Zinc</keyword>
<reference evidence="13 14" key="1">
    <citation type="submission" date="2021-09" db="EMBL/GenBank/DDBJ databases">
        <title>Genomic insights and catalytic innovation underlie evolution of tropane alkaloids biosynthesis.</title>
        <authorList>
            <person name="Wang Y.-J."/>
            <person name="Tian T."/>
            <person name="Huang J.-P."/>
            <person name="Huang S.-X."/>
        </authorList>
    </citation>
    <scope>NUCLEOTIDE SEQUENCE [LARGE SCALE GENOMIC DNA]</scope>
    <source>
        <strain evidence="13">KIB-2018</strain>
        <tissue evidence="13">Leaf</tissue>
    </source>
</reference>
<feature type="region of interest" description="Disordered" evidence="11">
    <location>
        <begin position="90"/>
        <end position="136"/>
    </location>
</feature>
<dbReference type="GO" id="GO:0005634">
    <property type="term" value="C:nucleus"/>
    <property type="evidence" value="ECO:0007669"/>
    <property type="project" value="TreeGrafter"/>
</dbReference>
<evidence type="ECO:0000256" key="10">
    <source>
        <dbReference type="PROSITE-ProRule" id="PRU00094"/>
    </source>
</evidence>
<dbReference type="Proteomes" id="UP001159364">
    <property type="component" value="Linkage Group LG03"/>
</dbReference>
<accession>A0AAV8TVZ2</accession>
<dbReference type="PANTHER" id="PTHR45658:SF92">
    <property type="entry name" value="GATA TRANSCRIPTION FACTOR 5"/>
    <property type="match status" value="1"/>
</dbReference>
<dbReference type="GO" id="GO:0008270">
    <property type="term" value="F:zinc ion binding"/>
    <property type="evidence" value="ECO:0007669"/>
    <property type="project" value="UniProtKB-KW"/>
</dbReference>
<dbReference type="InterPro" id="IPR051140">
    <property type="entry name" value="GATA_TF"/>
</dbReference>
<name>A0AAV8TVZ2_9ROSI</name>
<evidence type="ECO:0000256" key="6">
    <source>
        <dbReference type="ARBA" id="ARBA00023125"/>
    </source>
</evidence>
<evidence type="ECO:0000313" key="13">
    <source>
        <dbReference type="EMBL" id="KAJ8771130.1"/>
    </source>
</evidence>